<keyword evidence="8" id="KW-0133">Cell shape</keyword>
<feature type="compositionally biased region" description="Pro residues" evidence="14">
    <location>
        <begin position="737"/>
        <end position="763"/>
    </location>
</feature>
<evidence type="ECO:0000313" key="16">
    <source>
        <dbReference type="EMBL" id="ATZ24725.1"/>
    </source>
</evidence>
<feature type="compositionally biased region" description="Low complexity" evidence="14">
    <location>
        <begin position="705"/>
        <end position="736"/>
    </location>
</feature>
<feature type="region of interest" description="Disordered" evidence="14">
    <location>
        <begin position="345"/>
        <end position="370"/>
    </location>
</feature>
<evidence type="ECO:0000256" key="9">
    <source>
        <dbReference type="ARBA" id="ARBA00022984"/>
    </source>
</evidence>
<keyword evidence="3" id="KW-0121">Carboxypeptidase</keyword>
<gene>
    <name evidence="16" type="primary">ponA1</name>
    <name evidence="16" type="ORF">SLAV_14355</name>
</gene>
<dbReference type="PRINTS" id="PR01217">
    <property type="entry name" value="PRICHEXTENSN"/>
</dbReference>
<dbReference type="GO" id="GO:0008955">
    <property type="term" value="F:peptidoglycan glycosyltransferase activity"/>
    <property type="evidence" value="ECO:0007669"/>
    <property type="project" value="UniProtKB-EC"/>
</dbReference>
<proteinExistence type="inferred from homology"/>
<dbReference type="GO" id="GO:0071555">
    <property type="term" value="P:cell wall organization"/>
    <property type="evidence" value="ECO:0007669"/>
    <property type="project" value="UniProtKB-KW"/>
</dbReference>
<comment type="catalytic activity">
    <reaction evidence="12">
        <text>Preferential cleavage: (Ac)2-L-Lys-D-Ala-|-D-Ala. Also transpeptidation of peptidyl-alanyl moieties that are N-acyl substituents of D-alanine.</text>
        <dbReference type="EC" id="3.4.16.4"/>
    </reaction>
</comment>
<keyword evidence="10" id="KW-0511">Multifunctional enzyme</keyword>
<feature type="compositionally biased region" description="Low complexity" evidence="14">
    <location>
        <begin position="9"/>
        <end position="29"/>
    </location>
</feature>
<dbReference type="Gene3D" id="1.10.3810.10">
    <property type="entry name" value="Biosynthetic peptidoglycan transglycosylase-like"/>
    <property type="match status" value="1"/>
</dbReference>
<keyword evidence="15" id="KW-1133">Transmembrane helix</keyword>
<dbReference type="GO" id="GO:0008658">
    <property type="term" value="F:penicillin binding"/>
    <property type="evidence" value="ECO:0007669"/>
    <property type="project" value="InterPro"/>
</dbReference>
<name>A0A2K8PGH0_STRLA</name>
<evidence type="ECO:0000256" key="6">
    <source>
        <dbReference type="ARBA" id="ARBA00022679"/>
    </source>
</evidence>
<dbReference type="PANTHER" id="PTHR32282">
    <property type="entry name" value="BINDING PROTEIN TRANSPEPTIDASE, PUTATIVE-RELATED"/>
    <property type="match status" value="1"/>
</dbReference>
<dbReference type="EMBL" id="CP024985">
    <property type="protein sequence ID" value="ATZ24725.1"/>
    <property type="molecule type" value="Genomic_DNA"/>
</dbReference>
<evidence type="ECO:0000256" key="10">
    <source>
        <dbReference type="ARBA" id="ARBA00023268"/>
    </source>
</evidence>
<feature type="compositionally biased region" description="Basic and acidic residues" evidence="14">
    <location>
        <begin position="345"/>
        <end position="360"/>
    </location>
</feature>
<comment type="catalytic activity">
    <reaction evidence="13">
        <text>[GlcNAc-(1-&gt;4)-Mur2Ac(oyl-L-Ala-gamma-D-Glu-L-Lys-D-Ala-D-Ala)](n)-di-trans,octa-cis-undecaprenyl diphosphate + beta-D-GlcNAc-(1-&gt;4)-Mur2Ac(oyl-L-Ala-gamma-D-Glu-L-Lys-D-Ala-D-Ala)-di-trans,octa-cis-undecaprenyl diphosphate = [GlcNAc-(1-&gt;4)-Mur2Ac(oyl-L-Ala-gamma-D-Glu-L-Lys-D-Ala-D-Ala)](n+1)-di-trans,octa-cis-undecaprenyl diphosphate + di-trans,octa-cis-undecaprenyl diphosphate + H(+)</text>
        <dbReference type="Rhea" id="RHEA:23708"/>
        <dbReference type="Rhea" id="RHEA-COMP:9602"/>
        <dbReference type="Rhea" id="RHEA-COMP:9603"/>
        <dbReference type="ChEBI" id="CHEBI:15378"/>
        <dbReference type="ChEBI" id="CHEBI:58405"/>
        <dbReference type="ChEBI" id="CHEBI:60033"/>
        <dbReference type="ChEBI" id="CHEBI:78435"/>
        <dbReference type="EC" id="2.4.99.28"/>
    </reaction>
</comment>
<keyword evidence="11" id="KW-0961">Cell wall biogenesis/degradation</keyword>
<dbReference type="Gene3D" id="3.40.710.10">
    <property type="entry name" value="DD-peptidase/beta-lactamase superfamily"/>
    <property type="match status" value="1"/>
</dbReference>
<evidence type="ECO:0000256" key="13">
    <source>
        <dbReference type="ARBA" id="ARBA00049902"/>
    </source>
</evidence>
<keyword evidence="15" id="KW-0472">Membrane</keyword>
<keyword evidence="15" id="KW-0812">Transmembrane</keyword>
<dbReference type="Proteomes" id="UP000231791">
    <property type="component" value="Chromosome"/>
</dbReference>
<dbReference type="InterPro" id="IPR001460">
    <property type="entry name" value="PCN-bd_Tpept"/>
</dbReference>
<dbReference type="GO" id="GO:0009002">
    <property type="term" value="F:serine-type D-Ala-D-Ala carboxypeptidase activity"/>
    <property type="evidence" value="ECO:0007669"/>
    <property type="project" value="UniProtKB-EC"/>
</dbReference>
<feature type="region of interest" description="Disordered" evidence="14">
    <location>
        <begin position="1"/>
        <end position="33"/>
    </location>
</feature>
<feature type="transmembrane region" description="Helical" evidence="15">
    <location>
        <begin position="41"/>
        <end position="66"/>
    </location>
</feature>
<evidence type="ECO:0000313" key="17">
    <source>
        <dbReference type="Proteomes" id="UP000231791"/>
    </source>
</evidence>
<keyword evidence="17" id="KW-1185">Reference proteome</keyword>
<evidence type="ECO:0000256" key="1">
    <source>
        <dbReference type="ARBA" id="ARBA00007090"/>
    </source>
</evidence>
<dbReference type="SUPFAM" id="SSF56601">
    <property type="entry name" value="beta-lactamase/transpeptidase-like"/>
    <property type="match status" value="1"/>
</dbReference>
<keyword evidence="7" id="KW-0378">Hydrolase</keyword>
<dbReference type="KEGG" id="slx:SLAV_14355"/>
<evidence type="ECO:0000256" key="12">
    <source>
        <dbReference type="ARBA" id="ARBA00034000"/>
    </source>
</evidence>
<dbReference type="GO" id="GO:0009252">
    <property type="term" value="P:peptidoglycan biosynthetic process"/>
    <property type="evidence" value="ECO:0007669"/>
    <property type="project" value="UniProtKB-KW"/>
</dbReference>
<dbReference type="GO" id="GO:0008360">
    <property type="term" value="P:regulation of cell shape"/>
    <property type="evidence" value="ECO:0007669"/>
    <property type="project" value="UniProtKB-KW"/>
</dbReference>
<feature type="region of interest" description="Disordered" evidence="14">
    <location>
        <begin position="627"/>
        <end position="646"/>
    </location>
</feature>
<dbReference type="InterPro" id="IPR023346">
    <property type="entry name" value="Lysozyme-like_dom_sf"/>
</dbReference>
<dbReference type="InterPro" id="IPR012338">
    <property type="entry name" value="Beta-lactam/transpept-like"/>
</dbReference>
<feature type="compositionally biased region" description="Polar residues" evidence="14">
    <location>
        <begin position="693"/>
        <end position="704"/>
    </location>
</feature>
<dbReference type="Pfam" id="PF00905">
    <property type="entry name" value="Transpeptidase"/>
    <property type="match status" value="1"/>
</dbReference>
<keyword evidence="4" id="KW-0645">Protease</keyword>
<dbReference type="AlphaFoldDB" id="A0A2K8PGH0"/>
<organism evidence="16 17">
    <name type="scientific">Streptomyces lavendulae subsp. lavendulae</name>
    <dbReference type="NCBI Taxonomy" id="58340"/>
    <lineage>
        <taxon>Bacteria</taxon>
        <taxon>Bacillati</taxon>
        <taxon>Actinomycetota</taxon>
        <taxon>Actinomycetes</taxon>
        <taxon>Kitasatosporales</taxon>
        <taxon>Streptomycetaceae</taxon>
        <taxon>Streptomyces</taxon>
    </lineage>
</organism>
<dbReference type="GeneID" id="49383925"/>
<dbReference type="RefSeq" id="WP_030226229.1">
    <property type="nucleotide sequence ID" value="NZ_CP024985.1"/>
</dbReference>
<sequence>MGRAEARRAQQQRGARKAPSGRAGKSTGKTGKKRSGIRRFLNWKTILGTFLGGALLLIIGAVALYFSVDPPDPNKNAILQSNTYKYADGSIMARTGQMNREILPIDKIPEDVRTAFIAIENKSFYKDSGVDVIGVARGVVNTALGRGKAGGSTITQQYVKNYYLTQDQSATRKLRELVISIKVDQRMKKNEILAGYLNTNFYGRNAYGIQAAAQAYYGIDAEKLNLEQAAYLAAVIQAPSQYDWAIAGPNGKRLVMIRFNAVLDNMVEMGKLDQAKRATLKFQEPIKPKPLPGMDGQKGYLVQAAKQELSRQNIKDADISAGGWTITLNIDKKKQAALEKAVDDELESKLDRKNTKDRPQDQSVQAGATSVDAKTGQIVAMYGGVGLTEKAESNALRTDYQPGSTFKPIVLASALENGAKTQDGRPITPNTLYDGTSKRPVVGSATAFAPQNQDDINYGDPMLTVQEATNSSVNSVYAQMIVDAKPEKVKETALALGMRDRDGWPGDRPAMTLGTMSANTVEMAAVYATFGNHGKKVTPTIVKKAEHVDAQFKPVNPIGAQVLTSKTADTVTKVLTGVVEDGSGKAVRSSAYEAAGKTGTTEKNVAAWFTGYTPELVTVVAMFGEDPNSHNQVTLTGTAGKGRAGGSSFPAQIWQAYTTAALKGQSTGQFDLEDAEMGTPPAPTRSPSPSASNQTVAPTPTGSAGTRPTGTPDPTGSSGKPDPTGPTKNPTPTTKNPTPPTKDPTPPTKDPTPPGPPNPLLGR</sequence>
<evidence type="ECO:0000256" key="15">
    <source>
        <dbReference type="SAM" id="Phobius"/>
    </source>
</evidence>
<evidence type="ECO:0000256" key="4">
    <source>
        <dbReference type="ARBA" id="ARBA00022670"/>
    </source>
</evidence>
<reference evidence="16 17" key="1">
    <citation type="submission" date="2017-11" db="EMBL/GenBank/DDBJ databases">
        <title>Complete genome sequence of Streptomyces lavendulae subsp. lavendulae CCM 3239 (formerly 'Streptomyces aureofaciens CCM 3239'), the producer of the angucycline-type antibiotic auricin.</title>
        <authorList>
            <person name="Busche T."/>
            <person name="Novakova R."/>
            <person name="Al'Dilaimi A."/>
            <person name="Homerova D."/>
            <person name="Feckova L."/>
            <person name="Rezuchova B."/>
            <person name="Mingyar E."/>
            <person name="Csolleiova D."/>
            <person name="Bekeova C."/>
            <person name="Winkler A."/>
            <person name="Sevcikova B."/>
            <person name="Kalinowski J."/>
            <person name="Kormanec J."/>
            <person name="Ruckert C."/>
        </authorList>
    </citation>
    <scope>NUCLEOTIDE SEQUENCE [LARGE SCALE GENOMIC DNA]</scope>
    <source>
        <strain evidence="16 17">CCM 3239</strain>
    </source>
</reference>
<dbReference type="SUPFAM" id="SSF53955">
    <property type="entry name" value="Lysozyme-like"/>
    <property type="match status" value="1"/>
</dbReference>
<dbReference type="Pfam" id="PF00912">
    <property type="entry name" value="Transgly"/>
    <property type="match status" value="1"/>
</dbReference>
<keyword evidence="5" id="KW-0328">Glycosyltransferase</keyword>
<feature type="region of interest" description="Disordered" evidence="14">
    <location>
        <begin position="671"/>
        <end position="763"/>
    </location>
</feature>
<keyword evidence="6" id="KW-0808">Transferase</keyword>
<comment type="similarity">
    <text evidence="1">In the C-terminal section; belongs to the transpeptidase family.</text>
</comment>
<evidence type="ECO:0000256" key="11">
    <source>
        <dbReference type="ARBA" id="ARBA00023316"/>
    </source>
</evidence>
<evidence type="ECO:0000256" key="3">
    <source>
        <dbReference type="ARBA" id="ARBA00022645"/>
    </source>
</evidence>
<protein>
    <submittedName>
        <fullName evidence="16">Penicillin-binding protein 1A</fullName>
    </submittedName>
</protein>
<comment type="similarity">
    <text evidence="2">In the N-terminal section; belongs to the glycosyltransferase 51 family.</text>
</comment>
<dbReference type="GO" id="GO:0006508">
    <property type="term" value="P:proteolysis"/>
    <property type="evidence" value="ECO:0007669"/>
    <property type="project" value="UniProtKB-KW"/>
</dbReference>
<dbReference type="InterPro" id="IPR050396">
    <property type="entry name" value="Glycosyltr_51/Transpeptidase"/>
</dbReference>
<dbReference type="FunFam" id="1.10.3810.10:FF:000001">
    <property type="entry name" value="Penicillin-binding protein 1A"/>
    <property type="match status" value="1"/>
</dbReference>
<dbReference type="InterPro" id="IPR036950">
    <property type="entry name" value="PBP_transglycosylase"/>
</dbReference>
<dbReference type="InterPro" id="IPR001264">
    <property type="entry name" value="Glyco_trans_51"/>
</dbReference>
<keyword evidence="9" id="KW-0573">Peptidoglycan synthesis</keyword>
<evidence type="ECO:0000256" key="7">
    <source>
        <dbReference type="ARBA" id="ARBA00022801"/>
    </source>
</evidence>
<evidence type="ECO:0000256" key="8">
    <source>
        <dbReference type="ARBA" id="ARBA00022960"/>
    </source>
</evidence>
<dbReference type="GO" id="GO:0030288">
    <property type="term" value="C:outer membrane-bounded periplasmic space"/>
    <property type="evidence" value="ECO:0007669"/>
    <property type="project" value="TreeGrafter"/>
</dbReference>
<evidence type="ECO:0000256" key="2">
    <source>
        <dbReference type="ARBA" id="ARBA00007739"/>
    </source>
</evidence>
<dbReference type="OrthoDB" id="8865355at2"/>
<evidence type="ECO:0000256" key="14">
    <source>
        <dbReference type="SAM" id="MobiDB-lite"/>
    </source>
</evidence>
<accession>A0A2K8PGH0</accession>
<evidence type="ECO:0000256" key="5">
    <source>
        <dbReference type="ARBA" id="ARBA00022676"/>
    </source>
</evidence>
<dbReference type="PANTHER" id="PTHR32282:SF34">
    <property type="entry name" value="PENICILLIN-BINDING PROTEIN 1A"/>
    <property type="match status" value="1"/>
</dbReference>